<accession>A0A9W8A562</accession>
<gene>
    <name evidence="17" type="primary">TIM50_2</name>
    <name evidence="17" type="ORF">IWQ60_006341</name>
</gene>
<dbReference type="PROSITE" id="PS50969">
    <property type="entry name" value="FCP1"/>
    <property type="match status" value="1"/>
</dbReference>
<keyword evidence="7 13" id="KW-0653">Protein transport</keyword>
<dbReference type="InterPro" id="IPR050365">
    <property type="entry name" value="TIM50"/>
</dbReference>
<dbReference type="Gene3D" id="3.40.50.1000">
    <property type="entry name" value="HAD superfamily/HAD-like"/>
    <property type="match status" value="1"/>
</dbReference>
<comment type="similarity">
    <text evidence="2 13">Belongs to the TIM50 family.</text>
</comment>
<evidence type="ECO:0000256" key="10">
    <source>
        <dbReference type="ARBA" id="ARBA00023010"/>
    </source>
</evidence>
<dbReference type="PANTHER" id="PTHR12210">
    <property type="entry name" value="DULLARD PROTEIN PHOSPHATASE"/>
    <property type="match status" value="1"/>
</dbReference>
<evidence type="ECO:0000256" key="12">
    <source>
        <dbReference type="ARBA" id="ARBA00023136"/>
    </source>
</evidence>
<keyword evidence="5" id="KW-0812">Transmembrane</keyword>
<dbReference type="SMART" id="SM00577">
    <property type="entry name" value="CPDc"/>
    <property type="match status" value="1"/>
</dbReference>
<dbReference type="GO" id="GO:0005744">
    <property type="term" value="C:TIM23 mitochondrial import inner membrane translocase complex"/>
    <property type="evidence" value="ECO:0007669"/>
    <property type="project" value="UniProtKB-UniRule"/>
</dbReference>
<evidence type="ECO:0000256" key="3">
    <source>
        <dbReference type="ARBA" id="ARBA00020799"/>
    </source>
</evidence>
<feature type="region of interest" description="Disordered" evidence="15">
    <location>
        <begin position="540"/>
        <end position="562"/>
    </location>
</feature>
<evidence type="ECO:0000313" key="17">
    <source>
        <dbReference type="EMBL" id="KAJ1922719.1"/>
    </source>
</evidence>
<dbReference type="Pfam" id="PF03031">
    <property type="entry name" value="NIF"/>
    <property type="match status" value="1"/>
</dbReference>
<comment type="function">
    <text evidence="13">Essential component of the TIM23 complex, a complex that mediates the translocation of transit peptide-containing proteins across the mitochondrial inner membrane.</text>
</comment>
<evidence type="ECO:0000313" key="18">
    <source>
        <dbReference type="Proteomes" id="UP001150569"/>
    </source>
</evidence>
<keyword evidence="6" id="KW-0999">Mitochondrion inner membrane</keyword>
<sequence length="562" mass="61571">MSARFLLTSGRQLWRSPAILPRPAPLRGPLRFLSDSRSSQQPPKPTSDAAASTGTSNGTANDPAAANAPPSESSAAESAPAPPFKRAQSIYDLDPLLIRPHTEASADAASTSTETTPATAAEAAAQANAEAGHPTTASTSAAETDSAAPVEGAPQGSADGPPLPPSGLNRRRRGAGGHRGKPTSSEGKGRSGPILIATALLAAGTIGFMSRPLDAAEEEQVRSKKPKDSGDDSIDQVAQLAAPGAFWTRFKYRLGESMGYFSRPAWDNLLPDPLPEPYQRPYTLLINLDETLVHTSWDVDHGWRTAKRPGVDYFLGYLSKFYEIVLFTTQPSYAAMPIIEKLDPYGYIMYHLYRESTRYEDGVYLKDITKLNRDPAKVVALDSNPAAYARQPRNLVALKPWKGDPEDTYLTDIMPFLEYLAMSDVPDVRGVLDYYQGKDVAREFNAWEKDLQHRLRERWEEDRARKAQGLSGWLSAVAGGSTGEEPPLPLFVQHRQAMRQAYEEELETVKQQAEAERARMMEEQTQQLKDMKLTMWKIIQEGGIPQPPNPNGGPEAGGDRKE</sequence>
<dbReference type="EMBL" id="JANBPT010000377">
    <property type="protein sequence ID" value="KAJ1922719.1"/>
    <property type="molecule type" value="Genomic_DNA"/>
</dbReference>
<evidence type="ECO:0000256" key="8">
    <source>
        <dbReference type="ARBA" id="ARBA00022946"/>
    </source>
</evidence>
<feature type="compositionally biased region" description="Low complexity" evidence="15">
    <location>
        <begin position="46"/>
        <end position="79"/>
    </location>
</feature>
<dbReference type="CDD" id="cd07521">
    <property type="entry name" value="HAD_FCP1-like"/>
    <property type="match status" value="1"/>
</dbReference>
<comment type="subcellular location">
    <subcellularLocation>
        <location evidence="1 13">Mitochondrion inner membrane</location>
        <topology evidence="1 13">Single-pass membrane protein</topology>
    </subcellularLocation>
</comment>
<dbReference type="OrthoDB" id="287041at2759"/>
<evidence type="ECO:0000256" key="7">
    <source>
        <dbReference type="ARBA" id="ARBA00022927"/>
    </source>
</evidence>
<keyword evidence="10 13" id="KW-0811">Translocation</keyword>
<dbReference type="InterPro" id="IPR036412">
    <property type="entry name" value="HAD-like_sf"/>
</dbReference>
<evidence type="ECO:0000256" key="2">
    <source>
        <dbReference type="ARBA" id="ARBA00006344"/>
    </source>
</evidence>
<feature type="compositionally biased region" description="Low complexity" evidence="15">
    <location>
        <begin position="103"/>
        <end position="148"/>
    </location>
</feature>
<name>A0A9W8A562_9FUNG</name>
<organism evidence="17 18">
    <name type="scientific">Tieghemiomyces parasiticus</name>
    <dbReference type="NCBI Taxonomy" id="78921"/>
    <lineage>
        <taxon>Eukaryota</taxon>
        <taxon>Fungi</taxon>
        <taxon>Fungi incertae sedis</taxon>
        <taxon>Zoopagomycota</taxon>
        <taxon>Kickxellomycotina</taxon>
        <taxon>Dimargaritomycetes</taxon>
        <taxon>Dimargaritales</taxon>
        <taxon>Dimargaritaceae</taxon>
        <taxon>Tieghemiomyces</taxon>
    </lineage>
</organism>
<dbReference type="InterPro" id="IPR023214">
    <property type="entry name" value="HAD_sf"/>
</dbReference>
<evidence type="ECO:0000256" key="11">
    <source>
        <dbReference type="ARBA" id="ARBA00023128"/>
    </source>
</evidence>
<dbReference type="FunFam" id="3.40.50.1000:FF:000019">
    <property type="entry name" value="Mitochondrial import inner membrane translocase subunit TIM50"/>
    <property type="match status" value="1"/>
</dbReference>
<keyword evidence="12" id="KW-0472">Membrane</keyword>
<evidence type="ECO:0000256" key="13">
    <source>
        <dbReference type="RuleBase" id="RU365079"/>
    </source>
</evidence>
<dbReference type="Proteomes" id="UP001150569">
    <property type="component" value="Unassembled WGS sequence"/>
</dbReference>
<comment type="subunit">
    <text evidence="13">Component of the TIM23 complex.</text>
</comment>
<dbReference type="AlphaFoldDB" id="A0A9W8A562"/>
<keyword evidence="8 13" id="KW-0809">Transit peptide</keyword>
<evidence type="ECO:0000259" key="16">
    <source>
        <dbReference type="PROSITE" id="PS50969"/>
    </source>
</evidence>
<evidence type="ECO:0000256" key="15">
    <source>
        <dbReference type="SAM" id="MobiDB-lite"/>
    </source>
</evidence>
<feature type="region of interest" description="Disordered" evidence="15">
    <location>
        <begin position="17"/>
        <end position="192"/>
    </location>
</feature>
<protein>
    <recommendedName>
        <fullName evidence="3 13">Mitochondrial import inner membrane translocase subunit TIM50</fullName>
    </recommendedName>
</protein>
<dbReference type="GO" id="GO:0015031">
    <property type="term" value="P:protein transport"/>
    <property type="evidence" value="ECO:0007669"/>
    <property type="project" value="UniProtKB-KW"/>
</dbReference>
<evidence type="ECO:0000256" key="6">
    <source>
        <dbReference type="ARBA" id="ARBA00022792"/>
    </source>
</evidence>
<keyword evidence="4 13" id="KW-0813">Transport</keyword>
<evidence type="ECO:0000256" key="14">
    <source>
        <dbReference type="SAM" id="Coils"/>
    </source>
</evidence>
<dbReference type="SUPFAM" id="SSF56784">
    <property type="entry name" value="HAD-like"/>
    <property type="match status" value="1"/>
</dbReference>
<feature type="compositionally biased region" description="Basic residues" evidence="15">
    <location>
        <begin position="169"/>
        <end position="181"/>
    </location>
</feature>
<keyword evidence="14" id="KW-0175">Coiled coil</keyword>
<feature type="domain" description="FCP1 homology" evidence="16">
    <location>
        <begin position="277"/>
        <end position="420"/>
    </location>
</feature>
<proteinExistence type="inferred from homology"/>
<evidence type="ECO:0000256" key="4">
    <source>
        <dbReference type="ARBA" id="ARBA00022448"/>
    </source>
</evidence>
<feature type="region of interest" description="Disordered" evidence="15">
    <location>
        <begin position="215"/>
        <end position="234"/>
    </location>
</feature>
<comment type="caution">
    <text evidence="17">The sequence shown here is derived from an EMBL/GenBank/DDBJ whole genome shotgun (WGS) entry which is preliminary data.</text>
</comment>
<keyword evidence="18" id="KW-1185">Reference proteome</keyword>
<dbReference type="InterPro" id="IPR004274">
    <property type="entry name" value="FCP1_dom"/>
</dbReference>
<keyword evidence="11 13" id="KW-0496">Mitochondrion</keyword>
<reference evidence="17" key="1">
    <citation type="submission" date="2022-07" db="EMBL/GenBank/DDBJ databases">
        <title>Phylogenomic reconstructions and comparative analyses of Kickxellomycotina fungi.</title>
        <authorList>
            <person name="Reynolds N.K."/>
            <person name="Stajich J.E."/>
            <person name="Barry K."/>
            <person name="Grigoriev I.V."/>
            <person name="Crous P."/>
            <person name="Smith M.E."/>
        </authorList>
    </citation>
    <scope>NUCLEOTIDE SEQUENCE</scope>
    <source>
        <strain evidence="17">RSA 861</strain>
    </source>
</reference>
<evidence type="ECO:0000256" key="1">
    <source>
        <dbReference type="ARBA" id="ARBA00004434"/>
    </source>
</evidence>
<feature type="compositionally biased region" description="Basic and acidic residues" evidence="15">
    <location>
        <begin position="219"/>
        <end position="230"/>
    </location>
</feature>
<feature type="coiled-coil region" evidence="14">
    <location>
        <begin position="492"/>
        <end position="530"/>
    </location>
</feature>
<evidence type="ECO:0000256" key="9">
    <source>
        <dbReference type="ARBA" id="ARBA00022989"/>
    </source>
</evidence>
<keyword evidence="9" id="KW-1133">Transmembrane helix</keyword>
<evidence type="ECO:0000256" key="5">
    <source>
        <dbReference type="ARBA" id="ARBA00022692"/>
    </source>
</evidence>